<dbReference type="EMBL" id="NOKQ01000119">
    <property type="protein sequence ID" value="OZS79499.1"/>
    <property type="molecule type" value="Genomic_DNA"/>
</dbReference>
<dbReference type="Proteomes" id="UP000217065">
    <property type="component" value="Unassembled WGS sequence"/>
</dbReference>
<evidence type="ECO:0000313" key="2">
    <source>
        <dbReference type="Proteomes" id="UP000217065"/>
    </source>
</evidence>
<dbReference type="RefSeq" id="WP_094941350.1">
    <property type="nucleotide sequence ID" value="NZ_NOKQ01000119.1"/>
</dbReference>
<reference evidence="1 2" key="1">
    <citation type="submission" date="2017-07" db="EMBL/GenBank/DDBJ databases">
        <title>Tetzosporium hominis gen.nov. sp.nov.</title>
        <authorList>
            <person name="Tetz G."/>
            <person name="Tetz V."/>
        </authorList>
    </citation>
    <scope>NUCLEOTIDE SEQUENCE [LARGE SCALE GENOMIC DNA]</scope>
    <source>
        <strain evidence="1 2">VT-49</strain>
    </source>
</reference>
<comment type="caution">
    <text evidence="1">The sequence shown here is derived from an EMBL/GenBank/DDBJ whole genome shotgun (WGS) entry which is preliminary data.</text>
</comment>
<gene>
    <name evidence="1" type="ORF">CF394_00595</name>
</gene>
<keyword evidence="2" id="KW-1185">Reference proteome</keyword>
<dbReference type="AlphaFoldDB" id="A0A264W7G0"/>
<dbReference type="OrthoDB" id="2961518at2"/>
<name>A0A264W7G0_9BACL</name>
<sequence length="276" mass="32230">MDIKETVTMYQISKELALESNYDFVKKEENGDIKIIDERRNAFDNFKKEQVKKLTELLKVKGIEKSAVKSGREFAIPLDSKEYIKFLLLNFTSTSVKAIRKSGLESLPYSQWSELVNGLAEYSTKDVTNNIQKEKVRNRIFADHQYFSTERHHRLIDKFSGLLKEAELRYGAFEYLGHTDIRNNPEVSVADGLTDESEVSRLLNENDVMELYDYLEKKIYQCFIEFGEVADIFSEIRHEEIEDKVIKAIDENENPDNITYEDSKIVLEKALRELKK</sequence>
<organism evidence="1 2">
    <name type="scientific">Tetzosporium hominis</name>
    <dbReference type="NCBI Taxonomy" id="2020506"/>
    <lineage>
        <taxon>Bacteria</taxon>
        <taxon>Bacillati</taxon>
        <taxon>Bacillota</taxon>
        <taxon>Bacilli</taxon>
        <taxon>Bacillales</taxon>
        <taxon>Caryophanaceae</taxon>
        <taxon>Tetzosporium</taxon>
    </lineage>
</organism>
<accession>A0A264W7G0</accession>
<evidence type="ECO:0000313" key="1">
    <source>
        <dbReference type="EMBL" id="OZS79499.1"/>
    </source>
</evidence>
<protein>
    <submittedName>
        <fullName evidence="1">Uncharacterized protein</fullName>
    </submittedName>
</protein>
<proteinExistence type="predicted"/>